<proteinExistence type="predicted"/>
<keyword evidence="1" id="KW-0732">Signal</keyword>
<dbReference type="RefSeq" id="WP_149729888.1">
    <property type="nucleotide sequence ID" value="NZ_VUJV01000007.1"/>
</dbReference>
<evidence type="ECO:0000313" key="3">
    <source>
        <dbReference type="Proteomes" id="UP000325003"/>
    </source>
</evidence>
<dbReference type="EMBL" id="VUJV01000007">
    <property type="protein sequence ID" value="KAA1416346.1"/>
    <property type="molecule type" value="Genomic_DNA"/>
</dbReference>
<accession>A0A5B1L7E0</accession>
<protein>
    <recommendedName>
        <fullName evidence="4">Peptidase MA-like domain-containing protein</fullName>
    </recommendedName>
</protein>
<dbReference type="AlphaFoldDB" id="A0A5B1L7E0"/>
<evidence type="ECO:0008006" key="4">
    <source>
        <dbReference type="Google" id="ProtNLM"/>
    </source>
</evidence>
<comment type="caution">
    <text evidence="2">The sequence shown here is derived from an EMBL/GenBank/DDBJ whole genome shotgun (WGS) entry which is preliminary data.</text>
</comment>
<feature type="chain" id="PRO_5023030028" description="Peptidase MA-like domain-containing protein" evidence="1">
    <location>
        <begin position="37"/>
        <end position="435"/>
    </location>
</feature>
<name>A0A5B1L7E0_9ACTN</name>
<keyword evidence="3" id="KW-1185">Reference proteome</keyword>
<evidence type="ECO:0000313" key="2">
    <source>
        <dbReference type="EMBL" id="KAA1416346.1"/>
    </source>
</evidence>
<dbReference type="Proteomes" id="UP000325003">
    <property type="component" value="Unassembled WGS sequence"/>
</dbReference>
<organism evidence="2 3">
    <name type="scientific">Nocardioides humilatus</name>
    <dbReference type="NCBI Taxonomy" id="2607660"/>
    <lineage>
        <taxon>Bacteria</taxon>
        <taxon>Bacillati</taxon>
        <taxon>Actinomycetota</taxon>
        <taxon>Actinomycetes</taxon>
        <taxon>Propionibacteriales</taxon>
        <taxon>Nocardioidaceae</taxon>
        <taxon>Nocardioides</taxon>
    </lineage>
</organism>
<gene>
    <name evidence="2" type="ORF">F0U44_18655</name>
</gene>
<reference evidence="2 3" key="2">
    <citation type="submission" date="2019-09" db="EMBL/GenBank/DDBJ databases">
        <authorList>
            <person name="Jin C."/>
        </authorList>
    </citation>
    <scope>NUCLEOTIDE SEQUENCE [LARGE SCALE GENOMIC DNA]</scope>
    <source>
        <strain evidence="2 3">BN130099</strain>
    </source>
</reference>
<sequence length="435" mass="47049">MTGRSSMSTGRTSAPDSRYRRLAALLSLALLGPAFAACGDDDVPVSPDDPERYVVEAIERTLHQRARAMLNGDSVGFDRSLARRDAAFVEAQDRYYGNVTQLPLGAVRFTLGTESLEPDGPDGGDGGAYWAEITIRLQIEGYDVAPVVTRDRWRFVPTANQRRYLLASTTDRAWEADHPSQPQPWDLDEEIEVRDAPGVLGIFDDDSLGSASSVLDAVSLGRFQVKSVLPTELSDPGGVVLYALSDPAFVDSLSGLPFSDPDRLDGATIPVPRDATDADGRVASYRILLSPHVLDQGEEVLDRLVRHELTHVALGERAQGVPLWLTEGIAEYVSVQPIAPAERRLQTDALNLAASGVDDLPSDADFGGEHAEGWYAVSWWVCEYIAATYGADALWLLLDALHDGGDQASVISQQLGISTSALAEQGVALMRRTYG</sequence>
<feature type="signal peptide" evidence="1">
    <location>
        <begin position="1"/>
        <end position="36"/>
    </location>
</feature>
<evidence type="ECO:0000256" key="1">
    <source>
        <dbReference type="SAM" id="SignalP"/>
    </source>
</evidence>
<reference evidence="2 3" key="1">
    <citation type="submission" date="2019-09" db="EMBL/GenBank/DDBJ databases">
        <title>Nocardioides panacisoli sp. nov., isolated from the soil of a ginseng field.</title>
        <authorList>
            <person name="Cho C."/>
        </authorList>
    </citation>
    <scope>NUCLEOTIDE SEQUENCE [LARGE SCALE GENOMIC DNA]</scope>
    <source>
        <strain evidence="2 3">BN130099</strain>
    </source>
</reference>